<dbReference type="SUPFAM" id="SSF141868">
    <property type="entry name" value="EAL domain-like"/>
    <property type="match status" value="1"/>
</dbReference>
<gene>
    <name evidence="4" type="ORF">GO986_14055</name>
</gene>
<dbReference type="InterPro" id="IPR000160">
    <property type="entry name" value="GGDEF_dom"/>
</dbReference>
<dbReference type="InterPro" id="IPR029787">
    <property type="entry name" value="Nucleotide_cyclase"/>
</dbReference>
<dbReference type="InterPro" id="IPR001633">
    <property type="entry name" value="EAL_dom"/>
</dbReference>
<accession>A0A7C9LS55</accession>
<evidence type="ECO:0000259" key="3">
    <source>
        <dbReference type="PROSITE" id="PS50887"/>
    </source>
</evidence>
<dbReference type="Pfam" id="PF00563">
    <property type="entry name" value="EAL"/>
    <property type="match status" value="1"/>
</dbReference>
<dbReference type="SUPFAM" id="SSF55785">
    <property type="entry name" value="PYP-like sensor domain (PAS domain)"/>
    <property type="match status" value="1"/>
</dbReference>
<reference evidence="4 5" key="1">
    <citation type="submission" date="2019-12" db="EMBL/GenBank/DDBJ databases">
        <title>Deinococcus sp. HMF7620 Genome sequencing and assembly.</title>
        <authorList>
            <person name="Kang H."/>
            <person name="Kim H."/>
            <person name="Joh K."/>
        </authorList>
    </citation>
    <scope>NUCLEOTIDE SEQUENCE [LARGE SCALE GENOMIC DNA]</scope>
    <source>
        <strain evidence="4 5">HMF7620</strain>
    </source>
</reference>
<dbReference type="PROSITE" id="PS50883">
    <property type="entry name" value="EAL"/>
    <property type="match status" value="1"/>
</dbReference>
<dbReference type="SMART" id="SM00052">
    <property type="entry name" value="EAL"/>
    <property type="match status" value="1"/>
</dbReference>
<dbReference type="SUPFAM" id="SSF55073">
    <property type="entry name" value="Nucleotide cyclase"/>
    <property type="match status" value="1"/>
</dbReference>
<dbReference type="Gene3D" id="3.30.70.270">
    <property type="match status" value="1"/>
</dbReference>
<dbReference type="InterPro" id="IPR043128">
    <property type="entry name" value="Rev_trsase/Diguanyl_cyclase"/>
</dbReference>
<dbReference type="PANTHER" id="PTHR44757">
    <property type="entry name" value="DIGUANYLATE CYCLASE DGCP"/>
    <property type="match status" value="1"/>
</dbReference>
<evidence type="ECO:0000313" key="5">
    <source>
        <dbReference type="Proteomes" id="UP000483286"/>
    </source>
</evidence>
<dbReference type="SMART" id="SM00267">
    <property type="entry name" value="GGDEF"/>
    <property type="match status" value="1"/>
</dbReference>
<dbReference type="EMBL" id="WQLB01000020">
    <property type="protein sequence ID" value="MVN87881.1"/>
    <property type="molecule type" value="Genomic_DNA"/>
</dbReference>
<feature type="domain" description="GGDEF" evidence="3">
    <location>
        <begin position="346"/>
        <end position="478"/>
    </location>
</feature>
<dbReference type="Pfam" id="PF13185">
    <property type="entry name" value="GAF_2"/>
    <property type="match status" value="1"/>
</dbReference>
<dbReference type="CDD" id="cd01948">
    <property type="entry name" value="EAL"/>
    <property type="match status" value="1"/>
</dbReference>
<evidence type="ECO:0000313" key="4">
    <source>
        <dbReference type="EMBL" id="MVN87881.1"/>
    </source>
</evidence>
<protein>
    <submittedName>
        <fullName evidence="4">EAL domain-containing protein</fullName>
    </submittedName>
</protein>
<name>A0A7C9LS55_9DEIO</name>
<evidence type="ECO:0000256" key="1">
    <source>
        <dbReference type="SAM" id="MobiDB-lite"/>
    </source>
</evidence>
<evidence type="ECO:0000259" key="2">
    <source>
        <dbReference type="PROSITE" id="PS50883"/>
    </source>
</evidence>
<dbReference type="Gene3D" id="3.20.20.450">
    <property type="entry name" value="EAL domain"/>
    <property type="match status" value="1"/>
</dbReference>
<feature type="region of interest" description="Disordered" evidence="1">
    <location>
        <begin position="237"/>
        <end position="260"/>
    </location>
</feature>
<comment type="caution">
    <text evidence="4">The sequence shown here is derived from an EMBL/GenBank/DDBJ whole genome shotgun (WGS) entry which is preliminary data.</text>
</comment>
<dbReference type="SMART" id="SM00065">
    <property type="entry name" value="GAF"/>
    <property type="match status" value="1"/>
</dbReference>
<dbReference type="PROSITE" id="PS50887">
    <property type="entry name" value="GGDEF"/>
    <property type="match status" value="1"/>
</dbReference>
<dbReference type="SUPFAM" id="SSF55781">
    <property type="entry name" value="GAF domain-like"/>
    <property type="match status" value="1"/>
</dbReference>
<sequence length="745" mass="79918">MSSRLPLRFPTLPVSAHRRVRVLSKVTQALLSAVTTDEVVRVMLRQGMAAFGADNSAVLLKNAEGGLTLVGAAGYEPEVEARYATIAPESQMPVMRAMRENRVLWLEDMPGAAQTNPELAVYELLMGTASGAALPLWAGETRGAMALTFVPPREFPPDDRAFMTTLARQCAQALDRAGLYTRARQDQAHLRALFDASPVGAALVERQTGLVVKVNGALLGLLNAPAAEVVGRPISDQRGWHEDGSSHNGEYEVTLDPPQDPRRHLAVTRRVVDTAGTPCEVLFVRDLTELRLKEEHARTLDSQLWYQAHHDPLTGLPNRTSLHARLDELLRELPADPAPADAAAQPSVCLAQLDFTGLEEVDSAHGYAAGDLAQQALARRLRDHLPPGGLAAHTNGSLFALTFACKGSEQGMATLRQLAERLDAEFTVQGHLVSPRLRAGISWAPAHGQTTDALIRTSLSALSYARGRSGATLEAYRPALDDQARERLTLQTELRAALGTPGGLVVALQPIVDTAAGCLAAAEALVRWPHPARGLLPPGAFLDLAEDAGLLPELGEQVLRLACRAAARWTGSAAQAQVSVNVAAAQFEAGDLGAQVSAALSEAGLSPRRLKLELSERSVLADIPAARAQLQRLRQMGVGVALDDFGTGYANLSVLTALPIDDLKIDRSFITDLLSSHAARTLVESVVALARRLEIGVIVEGVETGAQWRALQRLGCTRFQGYLFARPLLPADFEAFLARPVPRSE</sequence>
<dbReference type="InterPro" id="IPR003018">
    <property type="entry name" value="GAF"/>
</dbReference>
<dbReference type="Gene3D" id="3.30.450.20">
    <property type="entry name" value="PAS domain"/>
    <property type="match status" value="1"/>
</dbReference>
<dbReference type="Pfam" id="PF00990">
    <property type="entry name" value="GGDEF"/>
    <property type="match status" value="1"/>
</dbReference>
<organism evidence="4 5">
    <name type="scientific">Deinococcus arboris</name>
    <dbReference type="NCBI Taxonomy" id="2682977"/>
    <lineage>
        <taxon>Bacteria</taxon>
        <taxon>Thermotogati</taxon>
        <taxon>Deinococcota</taxon>
        <taxon>Deinococci</taxon>
        <taxon>Deinococcales</taxon>
        <taxon>Deinococcaceae</taxon>
        <taxon>Deinococcus</taxon>
    </lineage>
</organism>
<dbReference type="RefSeq" id="WP_157459944.1">
    <property type="nucleotide sequence ID" value="NZ_WQLB01000020.1"/>
</dbReference>
<dbReference type="CDD" id="cd01949">
    <property type="entry name" value="GGDEF"/>
    <property type="match status" value="1"/>
</dbReference>
<dbReference type="InterPro" id="IPR035919">
    <property type="entry name" value="EAL_sf"/>
</dbReference>
<keyword evidence="5" id="KW-1185">Reference proteome</keyword>
<feature type="domain" description="EAL" evidence="2">
    <location>
        <begin position="487"/>
        <end position="741"/>
    </location>
</feature>
<dbReference type="Proteomes" id="UP000483286">
    <property type="component" value="Unassembled WGS sequence"/>
</dbReference>
<dbReference type="PANTHER" id="PTHR44757:SF2">
    <property type="entry name" value="BIOFILM ARCHITECTURE MAINTENANCE PROTEIN MBAA"/>
    <property type="match status" value="1"/>
</dbReference>
<proteinExistence type="predicted"/>
<dbReference type="InterPro" id="IPR052155">
    <property type="entry name" value="Biofilm_reg_signaling"/>
</dbReference>
<dbReference type="InterPro" id="IPR035965">
    <property type="entry name" value="PAS-like_dom_sf"/>
</dbReference>
<dbReference type="InterPro" id="IPR029016">
    <property type="entry name" value="GAF-like_dom_sf"/>
</dbReference>
<dbReference type="Gene3D" id="3.30.450.40">
    <property type="match status" value="1"/>
</dbReference>
<dbReference type="AlphaFoldDB" id="A0A7C9LS55"/>